<evidence type="ECO:0000256" key="2">
    <source>
        <dbReference type="PROSITE-ProRule" id="PRU00176"/>
    </source>
</evidence>
<feature type="domain" description="RRM" evidence="3">
    <location>
        <begin position="56"/>
        <end position="128"/>
    </location>
</feature>
<dbReference type="SMART" id="SM00360">
    <property type="entry name" value="RRM"/>
    <property type="match status" value="1"/>
</dbReference>
<keyword evidence="6" id="KW-1185">Reference proteome</keyword>
<accession>A0ABR2I6R0</accession>
<name>A0ABR2I6R0_9EUKA</name>
<dbReference type="InterPro" id="IPR050374">
    <property type="entry name" value="RRT5_SRSF_SR"/>
</dbReference>
<keyword evidence="1 2" id="KW-0694">RNA-binding</keyword>
<gene>
    <name evidence="4" type="ORF">M9Y10_011810</name>
    <name evidence="5" type="ORF">M9Y10_013315</name>
</gene>
<dbReference type="CDD" id="cd00590">
    <property type="entry name" value="RRM_SF"/>
    <property type="match status" value="1"/>
</dbReference>
<dbReference type="Gene3D" id="3.30.70.330">
    <property type="match status" value="1"/>
</dbReference>
<dbReference type="InterPro" id="IPR012677">
    <property type="entry name" value="Nucleotide-bd_a/b_plait_sf"/>
</dbReference>
<dbReference type="InterPro" id="IPR035979">
    <property type="entry name" value="RBD_domain_sf"/>
</dbReference>
<sequence length="244" mass="28390">MLVNPFVDLSESHEDCEPEFFIRPSYAPVTQTFFDISNKNVNDSAILSQVLPKTSNSVIINNLNYKSDKMSVKNLLRPFGEIFSIILNNSRGFAIATFFDSRSAEHFIKETDGITFDQRRLKCDLFFNRNSHLEKKSLRCSPIVILKAVNKNIVSIQKDDIINFVFEKFGEYRQIIDCKDGNFIVEFHDFRNAQNLVQNNQEIMVSQEVFKPSCILDIIKVINQLQNEQIFINKHEFLQPTFIY</sequence>
<dbReference type="Proteomes" id="UP001470230">
    <property type="component" value="Unassembled WGS sequence"/>
</dbReference>
<evidence type="ECO:0000256" key="1">
    <source>
        <dbReference type="ARBA" id="ARBA00022884"/>
    </source>
</evidence>
<evidence type="ECO:0000313" key="4">
    <source>
        <dbReference type="EMBL" id="KAK8835380.1"/>
    </source>
</evidence>
<dbReference type="InterPro" id="IPR000504">
    <property type="entry name" value="RRM_dom"/>
</dbReference>
<dbReference type="Pfam" id="PF00076">
    <property type="entry name" value="RRM_1"/>
    <property type="match status" value="1"/>
</dbReference>
<reference evidence="5 6" key="1">
    <citation type="submission" date="2024-04" db="EMBL/GenBank/DDBJ databases">
        <title>Tritrichomonas musculus Genome.</title>
        <authorList>
            <person name="Alves-Ferreira E."/>
            <person name="Grigg M."/>
            <person name="Lorenzi H."/>
            <person name="Galac M."/>
        </authorList>
    </citation>
    <scope>NUCLEOTIDE SEQUENCE [LARGE SCALE GENOMIC DNA]</scope>
    <source>
        <strain evidence="5 6">EAF2021</strain>
    </source>
</reference>
<dbReference type="EMBL" id="JAPFFF010000019">
    <property type="protein sequence ID" value="KAK8858214.1"/>
    <property type="molecule type" value="Genomic_DNA"/>
</dbReference>
<evidence type="ECO:0000313" key="5">
    <source>
        <dbReference type="EMBL" id="KAK8858214.1"/>
    </source>
</evidence>
<evidence type="ECO:0000313" key="6">
    <source>
        <dbReference type="Proteomes" id="UP001470230"/>
    </source>
</evidence>
<dbReference type="SUPFAM" id="SSF54928">
    <property type="entry name" value="RNA-binding domain, RBD"/>
    <property type="match status" value="1"/>
</dbReference>
<dbReference type="EMBL" id="JAPFFF010000162">
    <property type="protein sequence ID" value="KAK8835380.1"/>
    <property type="molecule type" value="Genomic_DNA"/>
</dbReference>
<evidence type="ECO:0000259" key="3">
    <source>
        <dbReference type="PROSITE" id="PS50102"/>
    </source>
</evidence>
<comment type="caution">
    <text evidence="5">The sequence shown here is derived from an EMBL/GenBank/DDBJ whole genome shotgun (WGS) entry which is preliminary data.</text>
</comment>
<protein>
    <recommendedName>
        <fullName evidence="3">RRM domain-containing protein</fullName>
    </recommendedName>
</protein>
<dbReference type="PANTHER" id="PTHR23003">
    <property type="entry name" value="RNA RECOGNITION MOTIF RRM DOMAIN CONTAINING PROTEIN"/>
    <property type="match status" value="1"/>
</dbReference>
<dbReference type="PROSITE" id="PS50102">
    <property type="entry name" value="RRM"/>
    <property type="match status" value="1"/>
</dbReference>
<proteinExistence type="predicted"/>
<organism evidence="5 6">
    <name type="scientific">Tritrichomonas musculus</name>
    <dbReference type="NCBI Taxonomy" id="1915356"/>
    <lineage>
        <taxon>Eukaryota</taxon>
        <taxon>Metamonada</taxon>
        <taxon>Parabasalia</taxon>
        <taxon>Tritrichomonadida</taxon>
        <taxon>Tritrichomonadidae</taxon>
        <taxon>Tritrichomonas</taxon>
    </lineage>
</organism>